<dbReference type="Proteomes" id="UP000244056">
    <property type="component" value="Chromosome"/>
</dbReference>
<dbReference type="GeneID" id="78018233"/>
<dbReference type="NCBIfam" id="NF037954">
    <property type="entry name" value="het_cyst_PatD"/>
    <property type="match status" value="1"/>
</dbReference>
<evidence type="ECO:0000313" key="1">
    <source>
        <dbReference type="EMBL" id="AVZ30875.1"/>
    </source>
</evidence>
<protein>
    <recommendedName>
        <fullName evidence="3">Heterocyst frequency control protein PatD</fullName>
    </recommendedName>
</protein>
<gene>
    <name evidence="1" type="ORF">BMF81_02948</name>
</gene>
<organism evidence="1 2">
    <name type="scientific">Nodularia spumigena UHCC 0039</name>
    <dbReference type="NCBI Taxonomy" id="1914872"/>
    <lineage>
        <taxon>Bacteria</taxon>
        <taxon>Bacillati</taxon>
        <taxon>Cyanobacteriota</taxon>
        <taxon>Cyanophyceae</taxon>
        <taxon>Nostocales</taxon>
        <taxon>Nodulariaceae</taxon>
        <taxon>Nodularia</taxon>
    </lineage>
</organism>
<dbReference type="KEGG" id="nsp:BMF81_02948"/>
<proteinExistence type="predicted"/>
<name>A0A2S0Q866_NODSP</name>
<dbReference type="AlphaFoldDB" id="A0A2S0Q866"/>
<reference evidence="1 2" key="1">
    <citation type="submission" date="2017-03" db="EMBL/GenBank/DDBJ databases">
        <title>Comparative genomics of the toxic Baltic Sea cyanobacteria Nodularia spumigena UHCC 0039 and its response on varying salinity.</title>
        <authorList>
            <person name="Teikari J.E."/>
        </authorList>
    </citation>
    <scope>NUCLEOTIDE SEQUENCE [LARGE SCALE GENOMIC DNA]</scope>
    <source>
        <strain evidence="1 2">UHCC 0039</strain>
    </source>
</reference>
<evidence type="ECO:0000313" key="2">
    <source>
        <dbReference type="Proteomes" id="UP000244056"/>
    </source>
</evidence>
<dbReference type="EMBL" id="CP020114">
    <property type="protein sequence ID" value="AVZ30875.1"/>
    <property type="molecule type" value="Genomic_DNA"/>
</dbReference>
<evidence type="ECO:0008006" key="3">
    <source>
        <dbReference type="Google" id="ProtNLM"/>
    </source>
</evidence>
<sequence length="117" mass="13355">MSLNLEKYQTLATLLEQVRSDTTATQVNAPELRKGVTLLQQVFRQEIVPLPDGSSRVQSYRTEISKQMRLLEIDVMFLQGSRQAATAEARLKTISDRLSTLIQYCEAILQQEPEEEK</sequence>
<dbReference type="InterPro" id="IPR047810">
    <property type="entry name" value="PatD-like"/>
</dbReference>
<dbReference type="RefSeq" id="WP_107806555.1">
    <property type="nucleotide sequence ID" value="NZ_CAWNZE010000001.1"/>
</dbReference>
<accession>A0A2S0Q866</accession>